<sequence>MDDAGVTGVVQMIAPRTWTQSVVSPRTWVRYEADDGHADGCASIEWRRDGTRVPLTAGWWRFSADPWQQPAHTVTCQPLDSP</sequence>
<accession>A0A4R2JSJ8</accession>
<name>A0A4R2JSJ8_9PSEU</name>
<dbReference type="EMBL" id="SLWS01000006">
    <property type="protein sequence ID" value="TCO57145.1"/>
    <property type="molecule type" value="Genomic_DNA"/>
</dbReference>
<protein>
    <submittedName>
        <fullName evidence="1">Uncharacterized protein</fullName>
    </submittedName>
</protein>
<dbReference type="AlphaFoldDB" id="A0A4R2JSJ8"/>
<reference evidence="1 2" key="1">
    <citation type="submission" date="2019-03" db="EMBL/GenBank/DDBJ databases">
        <title>Genomic Encyclopedia of Type Strains, Phase IV (KMG-IV): sequencing the most valuable type-strain genomes for metagenomic binning, comparative biology and taxonomic classification.</title>
        <authorList>
            <person name="Goeker M."/>
        </authorList>
    </citation>
    <scope>NUCLEOTIDE SEQUENCE [LARGE SCALE GENOMIC DNA]</scope>
    <source>
        <strain evidence="1 2">DSM 45934</strain>
    </source>
</reference>
<organism evidence="1 2">
    <name type="scientific">Actinocrispum wychmicini</name>
    <dbReference type="NCBI Taxonomy" id="1213861"/>
    <lineage>
        <taxon>Bacteria</taxon>
        <taxon>Bacillati</taxon>
        <taxon>Actinomycetota</taxon>
        <taxon>Actinomycetes</taxon>
        <taxon>Pseudonocardiales</taxon>
        <taxon>Pseudonocardiaceae</taxon>
        <taxon>Actinocrispum</taxon>
    </lineage>
</organism>
<dbReference type="Proteomes" id="UP000295680">
    <property type="component" value="Unassembled WGS sequence"/>
</dbReference>
<proteinExistence type="predicted"/>
<comment type="caution">
    <text evidence="1">The sequence shown here is derived from an EMBL/GenBank/DDBJ whole genome shotgun (WGS) entry which is preliminary data.</text>
</comment>
<evidence type="ECO:0000313" key="1">
    <source>
        <dbReference type="EMBL" id="TCO57145.1"/>
    </source>
</evidence>
<keyword evidence="2" id="KW-1185">Reference proteome</keyword>
<evidence type="ECO:0000313" key="2">
    <source>
        <dbReference type="Proteomes" id="UP000295680"/>
    </source>
</evidence>
<gene>
    <name evidence="1" type="ORF">EV192_106622</name>
</gene>